<feature type="region of interest" description="Disordered" evidence="1">
    <location>
        <begin position="135"/>
        <end position="171"/>
    </location>
</feature>
<feature type="transmembrane region" description="Helical" evidence="2">
    <location>
        <begin position="16"/>
        <end position="40"/>
    </location>
</feature>
<reference evidence="4" key="1">
    <citation type="journal article" date="2013" name="Nat. Genet.">
        <title>The draft genomes of soft-shell turtle and green sea turtle yield insights into the development and evolution of the turtle-specific body plan.</title>
        <authorList>
            <person name="Wang Z."/>
            <person name="Pascual-Anaya J."/>
            <person name="Zadissa A."/>
            <person name="Li W."/>
            <person name="Niimura Y."/>
            <person name="Huang Z."/>
            <person name="Li C."/>
            <person name="White S."/>
            <person name="Xiong Z."/>
            <person name="Fang D."/>
            <person name="Wang B."/>
            <person name="Ming Y."/>
            <person name="Chen Y."/>
            <person name="Zheng Y."/>
            <person name="Kuraku S."/>
            <person name="Pignatelli M."/>
            <person name="Herrero J."/>
            <person name="Beal K."/>
            <person name="Nozawa M."/>
            <person name="Li Q."/>
            <person name="Wang J."/>
            <person name="Zhang H."/>
            <person name="Yu L."/>
            <person name="Shigenobu S."/>
            <person name="Wang J."/>
            <person name="Liu J."/>
            <person name="Flicek P."/>
            <person name="Searle S."/>
            <person name="Wang J."/>
            <person name="Kuratani S."/>
            <person name="Yin Y."/>
            <person name="Aken B."/>
            <person name="Zhang G."/>
            <person name="Irie N."/>
        </authorList>
    </citation>
    <scope>NUCLEOTIDE SEQUENCE [LARGE SCALE GENOMIC DNA]</scope>
</reference>
<accession>M7B5D8</accession>
<organism evidence="3 4">
    <name type="scientific">Chelonia mydas</name>
    <name type="common">Green sea-turtle</name>
    <name type="synonym">Chelonia agassizi</name>
    <dbReference type="NCBI Taxonomy" id="8469"/>
    <lineage>
        <taxon>Eukaryota</taxon>
        <taxon>Metazoa</taxon>
        <taxon>Chordata</taxon>
        <taxon>Craniata</taxon>
        <taxon>Vertebrata</taxon>
        <taxon>Euteleostomi</taxon>
        <taxon>Archelosauria</taxon>
        <taxon>Testudinata</taxon>
        <taxon>Testudines</taxon>
        <taxon>Cryptodira</taxon>
        <taxon>Durocryptodira</taxon>
        <taxon>Americhelydia</taxon>
        <taxon>Chelonioidea</taxon>
        <taxon>Cheloniidae</taxon>
        <taxon>Chelonia</taxon>
    </lineage>
</organism>
<sequence>MMKPEADQATDGPKLLLYYILGSVVVILLLMAFALGLLIYRKRKAKKEKKKARSATDNYCWVLEQAEKKAVDNDYRSPHLYPKIQSGEGTLTTTLPSASHPTPYKSNSVLRLSSLSVAVVETQGDDDCAHVLQNGSQRRNSRSQSPQPPVTSVAWTGLEKDQTYRGIPEAN</sequence>
<evidence type="ECO:0000313" key="4">
    <source>
        <dbReference type="Proteomes" id="UP000031443"/>
    </source>
</evidence>
<keyword evidence="2" id="KW-0812">Transmembrane</keyword>
<keyword evidence="2" id="KW-1133">Transmembrane helix</keyword>
<keyword evidence="2" id="KW-0472">Membrane</keyword>
<feature type="compositionally biased region" description="Low complexity" evidence="1">
    <location>
        <begin position="136"/>
        <end position="145"/>
    </location>
</feature>
<protein>
    <submittedName>
        <fullName evidence="3">Complement component C1q receptor</fullName>
    </submittedName>
</protein>
<gene>
    <name evidence="3" type="ORF">UY3_15556</name>
</gene>
<dbReference type="Proteomes" id="UP000031443">
    <property type="component" value="Unassembled WGS sequence"/>
</dbReference>
<feature type="region of interest" description="Disordered" evidence="1">
    <location>
        <begin position="77"/>
        <end position="103"/>
    </location>
</feature>
<dbReference type="AlphaFoldDB" id="M7B5D8"/>
<feature type="compositionally biased region" description="Polar residues" evidence="1">
    <location>
        <begin position="87"/>
        <end position="103"/>
    </location>
</feature>
<dbReference type="EMBL" id="KB570891">
    <property type="protein sequence ID" value="EMP27343.1"/>
    <property type="molecule type" value="Genomic_DNA"/>
</dbReference>
<evidence type="ECO:0000256" key="2">
    <source>
        <dbReference type="SAM" id="Phobius"/>
    </source>
</evidence>
<name>M7B5D8_CHEMY</name>
<evidence type="ECO:0000256" key="1">
    <source>
        <dbReference type="SAM" id="MobiDB-lite"/>
    </source>
</evidence>
<keyword evidence="4" id="KW-1185">Reference proteome</keyword>
<evidence type="ECO:0000313" key="3">
    <source>
        <dbReference type="EMBL" id="EMP27343.1"/>
    </source>
</evidence>
<proteinExistence type="predicted"/>
<keyword evidence="3" id="KW-0675">Receptor</keyword>